<name>A0A2G8IPS1_BACPU</name>
<accession>A0A2G8IPS1</accession>
<organism evidence="1 2">
    <name type="scientific">Bacillus pumilus</name>
    <name type="common">Bacillus mesentericus</name>
    <dbReference type="NCBI Taxonomy" id="1408"/>
    <lineage>
        <taxon>Bacteria</taxon>
        <taxon>Bacillati</taxon>
        <taxon>Bacillota</taxon>
        <taxon>Bacilli</taxon>
        <taxon>Bacillales</taxon>
        <taxon>Bacillaceae</taxon>
        <taxon>Bacillus</taxon>
    </lineage>
</organism>
<dbReference type="EMBL" id="PEKP01000033">
    <property type="protein sequence ID" value="PIK25500.1"/>
    <property type="molecule type" value="Genomic_DNA"/>
</dbReference>
<dbReference type="Proteomes" id="UP000230768">
    <property type="component" value="Unassembled WGS sequence"/>
</dbReference>
<evidence type="ECO:0008006" key="3">
    <source>
        <dbReference type="Google" id="ProtNLM"/>
    </source>
</evidence>
<protein>
    <recommendedName>
        <fullName evidence="3">Cysteine-rich CPCC domain-containing protein</fullName>
    </recommendedName>
</protein>
<reference evidence="1 2" key="1">
    <citation type="submission" date="2017-11" db="EMBL/GenBank/DDBJ databases">
        <title>Draft genome sequence of Bacillus pumilus 51_5il from lake Gorkoye (Russia: Novosibirsk region).</title>
        <authorList>
            <person name="Shipova A.A."/>
            <person name="Rozanov A.S."/>
            <person name="Bryanskaya A.V."/>
            <person name="Peltek S.E."/>
        </authorList>
    </citation>
    <scope>NUCLEOTIDE SEQUENCE [LARGE SCALE GENOMIC DNA]</scope>
    <source>
        <strain evidence="1 2">51_5il</strain>
    </source>
</reference>
<proteinExistence type="predicted"/>
<evidence type="ECO:0000313" key="1">
    <source>
        <dbReference type="EMBL" id="PIK25500.1"/>
    </source>
</evidence>
<gene>
    <name evidence="1" type="ORF">CTV99_17465</name>
</gene>
<dbReference type="RefSeq" id="WP_099728623.1">
    <property type="nucleotide sequence ID" value="NZ_PEKP01000033.1"/>
</dbReference>
<sequence length="118" mass="13864">MEGSVEMNKNICLICGYNELEERPYYSDFAGSNEICPCCGFEFGMDDFDCDEFDHEGLTDKEIVEKSHDIWRKQWIENGIELFNPKIFSPEVRNGKFLKRDYLVLQMKKNLGLDFNDI</sequence>
<evidence type="ECO:0000313" key="2">
    <source>
        <dbReference type="Proteomes" id="UP000230768"/>
    </source>
</evidence>
<dbReference type="AlphaFoldDB" id="A0A2G8IPS1"/>
<comment type="caution">
    <text evidence="1">The sequence shown here is derived from an EMBL/GenBank/DDBJ whole genome shotgun (WGS) entry which is preliminary data.</text>
</comment>